<accession>A0A3E1NHR3</accession>
<evidence type="ECO:0000256" key="3">
    <source>
        <dbReference type="ARBA" id="ARBA00022729"/>
    </source>
</evidence>
<dbReference type="InterPro" id="IPR012944">
    <property type="entry name" value="SusD_RagB_dom"/>
</dbReference>
<evidence type="ECO:0000313" key="9">
    <source>
        <dbReference type="Proteomes" id="UP000261284"/>
    </source>
</evidence>
<evidence type="ECO:0000256" key="1">
    <source>
        <dbReference type="ARBA" id="ARBA00004442"/>
    </source>
</evidence>
<name>A0A3E1NHR3_9BACT</name>
<reference evidence="8 9" key="1">
    <citation type="submission" date="2018-08" db="EMBL/GenBank/DDBJ databases">
        <title>Chitinophagaceae sp. K23C18032701, a novel bacterium isolated from forest soil.</title>
        <authorList>
            <person name="Wang C."/>
        </authorList>
    </citation>
    <scope>NUCLEOTIDE SEQUENCE [LARGE SCALE GENOMIC DNA]</scope>
    <source>
        <strain evidence="8 9">K23C18032701</strain>
    </source>
</reference>
<dbReference type="AlphaFoldDB" id="A0A3E1NHR3"/>
<gene>
    <name evidence="8" type="ORF">DXN05_15885</name>
</gene>
<dbReference type="EMBL" id="QTJU01000005">
    <property type="protein sequence ID" value="RFM27490.1"/>
    <property type="molecule type" value="Genomic_DNA"/>
</dbReference>
<protein>
    <submittedName>
        <fullName evidence="8">RagB/SusD family nutrient uptake outer membrane protein</fullName>
    </submittedName>
</protein>
<keyword evidence="4" id="KW-0472">Membrane</keyword>
<keyword evidence="5" id="KW-0998">Cell outer membrane</keyword>
<evidence type="ECO:0000256" key="5">
    <source>
        <dbReference type="ARBA" id="ARBA00023237"/>
    </source>
</evidence>
<keyword evidence="3" id="KW-0732">Signal</keyword>
<feature type="domain" description="RagB/SusD" evidence="6">
    <location>
        <begin position="305"/>
        <end position="596"/>
    </location>
</feature>
<dbReference type="OrthoDB" id="5694214at2"/>
<dbReference type="RefSeq" id="WP_116848249.1">
    <property type="nucleotide sequence ID" value="NZ_QTJU01000005.1"/>
</dbReference>
<dbReference type="Pfam" id="PF07980">
    <property type="entry name" value="SusD_RagB"/>
    <property type="match status" value="1"/>
</dbReference>
<dbReference type="SUPFAM" id="SSF48452">
    <property type="entry name" value="TPR-like"/>
    <property type="match status" value="1"/>
</dbReference>
<dbReference type="InterPro" id="IPR011990">
    <property type="entry name" value="TPR-like_helical_dom_sf"/>
</dbReference>
<feature type="domain" description="SusD-like N-terminal" evidence="7">
    <location>
        <begin position="105"/>
        <end position="232"/>
    </location>
</feature>
<comment type="subcellular location">
    <subcellularLocation>
        <location evidence="1">Cell outer membrane</location>
    </subcellularLocation>
</comment>
<evidence type="ECO:0000259" key="6">
    <source>
        <dbReference type="Pfam" id="PF07980"/>
    </source>
</evidence>
<comment type="caution">
    <text evidence="8">The sequence shown here is derived from an EMBL/GenBank/DDBJ whole genome shotgun (WGS) entry which is preliminary data.</text>
</comment>
<proteinExistence type="inferred from homology"/>
<comment type="similarity">
    <text evidence="2">Belongs to the SusD family.</text>
</comment>
<dbReference type="InterPro" id="IPR033985">
    <property type="entry name" value="SusD-like_N"/>
</dbReference>
<dbReference type="PROSITE" id="PS51257">
    <property type="entry name" value="PROKAR_LIPOPROTEIN"/>
    <property type="match status" value="1"/>
</dbReference>
<organism evidence="8 9">
    <name type="scientific">Deminuibacter soli</name>
    <dbReference type="NCBI Taxonomy" id="2291815"/>
    <lineage>
        <taxon>Bacteria</taxon>
        <taxon>Pseudomonadati</taxon>
        <taxon>Bacteroidota</taxon>
        <taxon>Chitinophagia</taxon>
        <taxon>Chitinophagales</taxon>
        <taxon>Chitinophagaceae</taxon>
        <taxon>Deminuibacter</taxon>
    </lineage>
</organism>
<sequence>MTTLNKKLLCITFPLMVAAGCKKSYLEPNAPSLYLPDKTYTTPDALQDALVACERNLRYEWYGDGAPIISQMIFSDAAVDGVTDKSGPAQDLNIDITPDAPNNDADHNRIGWFWDQSYLRIKYANTVLTYIDVPKWDTTNANDKAKRNALIGAAYFFRAYSYYSLVNNFGDVPTAMIVYSSPKLDFQTVKRETILQRMKTDLEFAAQWVPDNVPKGEVTKGAVLHLLTKVNLSLGLFNDAIASSTQLINSGAYHLMTNRFGGEKNDATKNVVYDLHRPANKTLPENGEGLMYVIDLDGFKNNGDYDGGMSSMRQGAPNFYTNINTPDGKKGTSDATKIEFDMATLYGRGIGRCRGTWYSTHAIWTDTTDYRHAKGTWFRMEDYVYNATALKGVSPYYGKHLQKYNDAGGLLCADTIRCWFDWPYYKLYVKDNENATPSGGHTPWYVYRLAETYLLRAEAYYWAGNAAAAAADINVVRARANAQPITGTVDIGTILDERDRELFYEEPRHEEMVRMAYLFASTGKAAYNGKTYTLQNFSKDNFWYDRIMEKTDFYNKGVKTNHGDLYTMSPYHVLWPVPQYAIDANTQKQINQNEGYNGFSKNIPALTAIPDK</sequence>
<dbReference type="GO" id="GO:0009279">
    <property type="term" value="C:cell outer membrane"/>
    <property type="evidence" value="ECO:0007669"/>
    <property type="project" value="UniProtKB-SubCell"/>
</dbReference>
<dbReference type="Gene3D" id="1.25.40.390">
    <property type="match status" value="1"/>
</dbReference>
<evidence type="ECO:0000256" key="2">
    <source>
        <dbReference type="ARBA" id="ARBA00006275"/>
    </source>
</evidence>
<dbReference type="Pfam" id="PF14322">
    <property type="entry name" value="SusD-like_3"/>
    <property type="match status" value="1"/>
</dbReference>
<evidence type="ECO:0000313" key="8">
    <source>
        <dbReference type="EMBL" id="RFM27490.1"/>
    </source>
</evidence>
<evidence type="ECO:0000259" key="7">
    <source>
        <dbReference type="Pfam" id="PF14322"/>
    </source>
</evidence>
<keyword evidence="9" id="KW-1185">Reference proteome</keyword>
<evidence type="ECO:0000256" key="4">
    <source>
        <dbReference type="ARBA" id="ARBA00023136"/>
    </source>
</evidence>
<dbReference type="Proteomes" id="UP000261284">
    <property type="component" value="Unassembled WGS sequence"/>
</dbReference>